<reference evidence="2" key="1">
    <citation type="journal article" date="2022" name="Mol. Ecol. Resour.">
        <title>The genomes of chicory, endive, great burdock and yacon provide insights into Asteraceae palaeo-polyploidization history and plant inulin production.</title>
        <authorList>
            <person name="Fan W."/>
            <person name="Wang S."/>
            <person name="Wang H."/>
            <person name="Wang A."/>
            <person name="Jiang F."/>
            <person name="Liu H."/>
            <person name="Zhao H."/>
            <person name="Xu D."/>
            <person name="Zhang Y."/>
        </authorList>
    </citation>
    <scope>NUCLEOTIDE SEQUENCE [LARGE SCALE GENOMIC DNA]</scope>
    <source>
        <strain evidence="2">cv. Yunnan</strain>
    </source>
</reference>
<protein>
    <submittedName>
        <fullName evidence="1">Uncharacterized protein</fullName>
    </submittedName>
</protein>
<proteinExistence type="predicted"/>
<reference evidence="1 2" key="2">
    <citation type="journal article" date="2022" name="Mol. Ecol. Resour.">
        <title>The genomes of chicory, endive, great burdock and yacon provide insights into Asteraceae paleo-polyploidization history and plant inulin production.</title>
        <authorList>
            <person name="Fan W."/>
            <person name="Wang S."/>
            <person name="Wang H."/>
            <person name="Wang A."/>
            <person name="Jiang F."/>
            <person name="Liu H."/>
            <person name="Zhao H."/>
            <person name="Xu D."/>
            <person name="Zhang Y."/>
        </authorList>
    </citation>
    <scope>NUCLEOTIDE SEQUENCE [LARGE SCALE GENOMIC DNA]</scope>
    <source>
        <strain evidence="2">cv. Yunnan</strain>
        <tissue evidence="1">Leaves</tissue>
    </source>
</reference>
<comment type="caution">
    <text evidence="1">The sequence shown here is derived from an EMBL/GenBank/DDBJ whole genome shotgun (WGS) entry which is preliminary data.</text>
</comment>
<dbReference type="EMBL" id="CM042032">
    <property type="protein sequence ID" value="KAI3776376.1"/>
    <property type="molecule type" value="Genomic_DNA"/>
</dbReference>
<accession>A0ACB9FZH8</accession>
<name>A0ACB9FZH8_9ASTR</name>
<sequence length="715" mass="81680">MRTLRDIRIEWCREYGEKKNTLFNNNQEQKINTMSKGEISEVGDMDDNMSIVAFSSYQITNNFHHLRKIKLSACKAVEVVFEINRDLVTIQQHEPLLLPYLEYLHINLIATLTHVWKCGNWNKLFNLHKHQSQSSFQNLKTLRLNHCKSIKYVFSPLMMKLVSNLKEVQVESCEGMEEIVSNRDDEDEEMMTSTTLLPHLDPLSLKFMKNLKHIGGGVSKGTTNVIHGSNFSQVDVLSSSLYPREIQIMGCDALSSVIPSSTAGRMQKLQVLNISLCGSIMEVFETNEIDKISGCSSSTAPTIPRPRNIAMHKLPNLKILKINGCELLENIFMFSTLESLKKLEMLRIECCNAKKVTVKGDFGEQTTSSSKDVVFPLLKSIELEHLPNLAGFFLGINIDFQWPLLEYVMIKDCPQMMTFTSGVSAAPRLEYINTELGKHNLEYGLTFHVTPTLHQTPPSSLDGINSGPTVSEGRIWSFHNLIELNMINDMMLEKIIPSNELQQMQKLETIYVENCFFVEDVFEVALKVTHSEYQSIVKFPKLREAELRYLDNLKHIWKSNQWTALEFPNLSIYECKSLEHVFTCSMVGGLMQLQELHIEQCENLEVVVKDEEDCDVKDNEIMFPRLKSLKLYNLTSRKGFCLGKENFSLPSLDTLAIMRCPEIMVFTQGRSIAPKLRVGETNSDSFNVGEDINSFIVTKKQEGYQVGEFLKKDRV</sequence>
<evidence type="ECO:0000313" key="2">
    <source>
        <dbReference type="Proteomes" id="UP001056120"/>
    </source>
</evidence>
<keyword evidence="2" id="KW-1185">Reference proteome</keyword>
<gene>
    <name evidence="1" type="ORF">L1987_46155</name>
</gene>
<evidence type="ECO:0000313" key="1">
    <source>
        <dbReference type="EMBL" id="KAI3776376.1"/>
    </source>
</evidence>
<organism evidence="1 2">
    <name type="scientific">Smallanthus sonchifolius</name>
    <dbReference type="NCBI Taxonomy" id="185202"/>
    <lineage>
        <taxon>Eukaryota</taxon>
        <taxon>Viridiplantae</taxon>
        <taxon>Streptophyta</taxon>
        <taxon>Embryophyta</taxon>
        <taxon>Tracheophyta</taxon>
        <taxon>Spermatophyta</taxon>
        <taxon>Magnoliopsida</taxon>
        <taxon>eudicotyledons</taxon>
        <taxon>Gunneridae</taxon>
        <taxon>Pentapetalae</taxon>
        <taxon>asterids</taxon>
        <taxon>campanulids</taxon>
        <taxon>Asterales</taxon>
        <taxon>Asteraceae</taxon>
        <taxon>Asteroideae</taxon>
        <taxon>Heliantheae alliance</taxon>
        <taxon>Millerieae</taxon>
        <taxon>Smallanthus</taxon>
    </lineage>
</organism>
<dbReference type="Proteomes" id="UP001056120">
    <property type="component" value="Linkage Group LG15"/>
</dbReference>